<dbReference type="Gene3D" id="3.30.70.120">
    <property type="match status" value="1"/>
</dbReference>
<dbReference type="InterPro" id="IPR015867">
    <property type="entry name" value="N-reg_PII/ATP_PRibTrfase_C"/>
</dbReference>
<evidence type="ECO:0000256" key="2">
    <source>
        <dbReference type="ARBA" id="ARBA00022475"/>
    </source>
</evidence>
<evidence type="ECO:0000256" key="5">
    <source>
        <dbReference type="ARBA" id="ARBA00023136"/>
    </source>
</evidence>
<keyword evidence="4" id="KW-1133">Transmembrane helix</keyword>
<dbReference type="Proteomes" id="UP000285138">
    <property type="component" value="Unassembled WGS sequence"/>
</dbReference>
<keyword evidence="3" id="KW-0812">Transmembrane</keyword>
<dbReference type="InterPro" id="IPR022930">
    <property type="entry name" value="UPF0316"/>
</dbReference>
<evidence type="ECO:0000313" key="8">
    <source>
        <dbReference type="Proteomes" id="UP000285138"/>
    </source>
</evidence>
<evidence type="ECO:0000256" key="4">
    <source>
        <dbReference type="ARBA" id="ARBA00022989"/>
    </source>
</evidence>
<dbReference type="GO" id="GO:0005886">
    <property type="term" value="C:plasma membrane"/>
    <property type="evidence" value="ECO:0007669"/>
    <property type="project" value="UniProtKB-SubCell"/>
</dbReference>
<dbReference type="AlphaFoldDB" id="A0A424YBB4"/>
<dbReference type="CDD" id="cd16381">
    <property type="entry name" value="YitT_C_like_1"/>
    <property type="match status" value="1"/>
</dbReference>
<dbReference type="InterPro" id="IPR019264">
    <property type="entry name" value="DUF2179"/>
</dbReference>
<comment type="caution">
    <text evidence="7">The sequence shown here is derived from an EMBL/GenBank/DDBJ whole genome shotgun (WGS) entry which is preliminary data.</text>
</comment>
<feature type="domain" description="DUF2179" evidence="6">
    <location>
        <begin position="83"/>
        <end position="136"/>
    </location>
</feature>
<dbReference type="Pfam" id="PF10035">
    <property type="entry name" value="DUF2179"/>
    <property type="match status" value="1"/>
</dbReference>
<keyword evidence="5" id="KW-0472">Membrane</keyword>
<dbReference type="EMBL" id="QZAA01000230">
    <property type="protein sequence ID" value="RQD73952.1"/>
    <property type="molecule type" value="Genomic_DNA"/>
</dbReference>
<dbReference type="PANTHER" id="PTHR40060">
    <property type="entry name" value="UPF0316 PROTEIN YEBE"/>
    <property type="match status" value="1"/>
</dbReference>
<accession>A0A424YBB4</accession>
<evidence type="ECO:0000259" key="6">
    <source>
        <dbReference type="Pfam" id="PF10035"/>
    </source>
</evidence>
<keyword evidence="2" id="KW-1003">Cell membrane</keyword>
<sequence>MAVKCRINKLSLLMLEVYKWIKLAKMKALDNPINLIFYSLGFALGNYFGSFFEEKIAFGHVTLHVISKFNSASLVKELRNNGFGVTTYCGYGIDESERKLLQVLIKRKELPRLTSLIESIDKESFISVLDTKSIKGGYFTPGPLPAGLFAYKKPACGP</sequence>
<evidence type="ECO:0000256" key="1">
    <source>
        <dbReference type="ARBA" id="ARBA00004651"/>
    </source>
</evidence>
<comment type="subcellular location">
    <subcellularLocation>
        <location evidence="1">Cell membrane</location>
        <topology evidence="1">Multi-pass membrane protein</topology>
    </subcellularLocation>
</comment>
<reference evidence="7 8" key="1">
    <citation type="submission" date="2018-08" db="EMBL/GenBank/DDBJ databases">
        <title>The metabolism and importance of syntrophic acetate oxidation coupled to methane or sulfide production in haloalkaline environments.</title>
        <authorList>
            <person name="Timmers P.H.A."/>
            <person name="Vavourakis C.D."/>
            <person name="Sorokin D.Y."/>
            <person name="Sinninghe Damste J.S."/>
            <person name="Muyzer G."/>
            <person name="Stams A.J.M."/>
            <person name="Plugge C.M."/>
        </authorList>
    </citation>
    <scope>NUCLEOTIDE SEQUENCE [LARGE SCALE GENOMIC DNA]</scope>
    <source>
        <strain evidence="7">MSAO_Bac1</strain>
    </source>
</reference>
<organism evidence="7 8">
    <name type="scientific">Candidatus Syntrophonatronum acetioxidans</name>
    <dbReference type="NCBI Taxonomy" id="1795816"/>
    <lineage>
        <taxon>Bacteria</taxon>
        <taxon>Bacillati</taxon>
        <taxon>Bacillota</taxon>
        <taxon>Clostridia</taxon>
        <taxon>Eubacteriales</taxon>
        <taxon>Syntrophomonadaceae</taxon>
        <taxon>Candidatus Syntrophonatronum</taxon>
    </lineage>
</organism>
<proteinExistence type="predicted"/>
<name>A0A424YBB4_9FIRM</name>
<evidence type="ECO:0000256" key="3">
    <source>
        <dbReference type="ARBA" id="ARBA00022692"/>
    </source>
</evidence>
<dbReference type="PANTHER" id="PTHR40060:SF1">
    <property type="entry name" value="UPF0316 PROTEIN YEBE"/>
    <property type="match status" value="1"/>
</dbReference>
<gene>
    <name evidence="7" type="ORF">D5R97_08470</name>
</gene>
<protein>
    <submittedName>
        <fullName evidence="7">DUF2179 domain-containing protein</fullName>
    </submittedName>
</protein>
<evidence type="ECO:0000313" key="7">
    <source>
        <dbReference type="EMBL" id="RQD73952.1"/>
    </source>
</evidence>